<dbReference type="Proteomes" id="UP000663848">
    <property type="component" value="Unassembled WGS sequence"/>
</dbReference>
<dbReference type="EMBL" id="CAJOBR010078016">
    <property type="protein sequence ID" value="CAF5116415.1"/>
    <property type="molecule type" value="Genomic_DNA"/>
</dbReference>
<feature type="non-terminal residue" evidence="2">
    <location>
        <position position="1"/>
    </location>
</feature>
<organism evidence="2 3">
    <name type="scientific">Rotaria socialis</name>
    <dbReference type="NCBI Taxonomy" id="392032"/>
    <lineage>
        <taxon>Eukaryota</taxon>
        <taxon>Metazoa</taxon>
        <taxon>Spiralia</taxon>
        <taxon>Gnathifera</taxon>
        <taxon>Rotifera</taxon>
        <taxon>Eurotatoria</taxon>
        <taxon>Bdelloidea</taxon>
        <taxon>Philodinida</taxon>
        <taxon>Philodinidae</taxon>
        <taxon>Rotaria</taxon>
    </lineage>
</organism>
<name>A0A822F9T2_9BILA</name>
<reference evidence="2" key="1">
    <citation type="submission" date="2021-02" db="EMBL/GenBank/DDBJ databases">
        <authorList>
            <person name="Nowell W R."/>
        </authorList>
    </citation>
    <scope>NUCLEOTIDE SEQUENCE</scope>
</reference>
<accession>A0A822F9T2</accession>
<evidence type="ECO:0000313" key="4">
    <source>
        <dbReference type="Proteomes" id="UP000663873"/>
    </source>
</evidence>
<evidence type="ECO:0000313" key="1">
    <source>
        <dbReference type="EMBL" id="CAF4929705.1"/>
    </source>
</evidence>
<gene>
    <name evidence="2" type="ORF">QYT958_LOCUS45785</name>
    <name evidence="1" type="ORF">UJA718_LOCUS46811</name>
</gene>
<proteinExistence type="predicted"/>
<comment type="caution">
    <text evidence="2">The sequence shown here is derived from an EMBL/GenBank/DDBJ whole genome shotgun (WGS) entry which is preliminary data.</text>
</comment>
<protein>
    <submittedName>
        <fullName evidence="2">Uncharacterized protein</fullName>
    </submittedName>
</protein>
<dbReference type="EMBL" id="CAJOBP010085676">
    <property type="protein sequence ID" value="CAF4929705.1"/>
    <property type="molecule type" value="Genomic_DNA"/>
</dbReference>
<evidence type="ECO:0000313" key="2">
    <source>
        <dbReference type="EMBL" id="CAF5116415.1"/>
    </source>
</evidence>
<dbReference type="Proteomes" id="UP000663873">
    <property type="component" value="Unassembled WGS sequence"/>
</dbReference>
<keyword evidence="4" id="KW-1185">Reference proteome</keyword>
<sequence>MMNEDLDDDEDDVILDRQNLIHNINSTSSNSDLNQSN</sequence>
<evidence type="ECO:0000313" key="3">
    <source>
        <dbReference type="Proteomes" id="UP000663848"/>
    </source>
</evidence>
<dbReference type="AlphaFoldDB" id="A0A822F9T2"/>